<proteinExistence type="predicted"/>
<feature type="region of interest" description="Disordered" evidence="1">
    <location>
        <begin position="146"/>
        <end position="178"/>
    </location>
</feature>
<accession>A0ABQ6M507</accession>
<sequence length="178" mass="19442">MLASHSRLPLLLLLLLPFLVCLLLPSAVLSDDSAPPFENFITVYDENNPSRPFSLSDTSFMSLMVSRLSRFKGTDAEMQLINNFARDWGGLDSMRAVHSAEELAWIATAGERVGSNLASVAAETGEEVQDLGEKVLLVSSQLNVLKERRSAGPPAKSGKTGGKKKRKKKKKKAQKSEL</sequence>
<evidence type="ECO:0000256" key="2">
    <source>
        <dbReference type="SAM" id="SignalP"/>
    </source>
</evidence>
<comment type="caution">
    <text evidence="3">The sequence shown here is derived from an EMBL/GenBank/DDBJ whole genome shotgun (WGS) entry which is preliminary data.</text>
</comment>
<evidence type="ECO:0000256" key="1">
    <source>
        <dbReference type="SAM" id="MobiDB-lite"/>
    </source>
</evidence>
<dbReference type="EMBL" id="BRYB01005028">
    <property type="protein sequence ID" value="GMI19504.1"/>
    <property type="molecule type" value="Genomic_DNA"/>
</dbReference>
<keyword evidence="4" id="KW-1185">Reference proteome</keyword>
<gene>
    <name evidence="3" type="ORF">TeGR_g1238</name>
</gene>
<feature type="signal peptide" evidence="2">
    <location>
        <begin position="1"/>
        <end position="30"/>
    </location>
</feature>
<keyword evidence="2" id="KW-0732">Signal</keyword>
<protein>
    <submittedName>
        <fullName evidence="3">Uncharacterized protein</fullName>
    </submittedName>
</protein>
<dbReference type="Proteomes" id="UP001165060">
    <property type="component" value="Unassembled WGS sequence"/>
</dbReference>
<feature type="compositionally biased region" description="Basic residues" evidence="1">
    <location>
        <begin position="161"/>
        <end position="178"/>
    </location>
</feature>
<evidence type="ECO:0000313" key="4">
    <source>
        <dbReference type="Proteomes" id="UP001165060"/>
    </source>
</evidence>
<organism evidence="3 4">
    <name type="scientific">Tetraparma gracilis</name>
    <dbReference type="NCBI Taxonomy" id="2962635"/>
    <lineage>
        <taxon>Eukaryota</taxon>
        <taxon>Sar</taxon>
        <taxon>Stramenopiles</taxon>
        <taxon>Ochrophyta</taxon>
        <taxon>Bolidophyceae</taxon>
        <taxon>Parmales</taxon>
        <taxon>Triparmaceae</taxon>
        <taxon>Tetraparma</taxon>
    </lineage>
</organism>
<evidence type="ECO:0000313" key="3">
    <source>
        <dbReference type="EMBL" id="GMI19504.1"/>
    </source>
</evidence>
<feature type="chain" id="PRO_5046731806" evidence="2">
    <location>
        <begin position="31"/>
        <end position="178"/>
    </location>
</feature>
<reference evidence="3 4" key="1">
    <citation type="journal article" date="2023" name="Commun. Biol.">
        <title>Genome analysis of Parmales, the sister group of diatoms, reveals the evolutionary specialization of diatoms from phago-mixotrophs to photoautotrophs.</title>
        <authorList>
            <person name="Ban H."/>
            <person name="Sato S."/>
            <person name="Yoshikawa S."/>
            <person name="Yamada K."/>
            <person name="Nakamura Y."/>
            <person name="Ichinomiya M."/>
            <person name="Sato N."/>
            <person name="Blanc-Mathieu R."/>
            <person name="Endo H."/>
            <person name="Kuwata A."/>
            <person name="Ogata H."/>
        </authorList>
    </citation>
    <scope>NUCLEOTIDE SEQUENCE [LARGE SCALE GENOMIC DNA]</scope>
</reference>
<name>A0ABQ6M507_9STRA</name>